<dbReference type="AlphaFoldDB" id="A0AA43QII8"/>
<evidence type="ECO:0008006" key="4">
    <source>
        <dbReference type="Google" id="ProtNLM"/>
    </source>
</evidence>
<protein>
    <recommendedName>
        <fullName evidence="4">Transposase</fullName>
    </recommendedName>
</protein>
<gene>
    <name evidence="2" type="ORF">OHK93_000470</name>
</gene>
<evidence type="ECO:0000313" key="3">
    <source>
        <dbReference type="Proteomes" id="UP001161017"/>
    </source>
</evidence>
<feature type="region of interest" description="Disordered" evidence="1">
    <location>
        <begin position="110"/>
        <end position="129"/>
    </location>
</feature>
<sequence length="179" mass="21105">MQLSRDLSSITWCRCFISPYHTRSSISDYILKDRSHVLYPRVKRRYDDLLDRRQQWKQEGLQIEVAANGMAKKWQRTVRSWAKRRVDQALTKQLKEKGFDRQGRRVREQWTPSEMDDTNSVAQRSEHVNRSKDKVEDLCGSIRVQLLENVVVTKYPDIYQQAGLIVDELVKRTGGRVVP</sequence>
<dbReference type="Proteomes" id="UP001161017">
    <property type="component" value="Unassembled WGS sequence"/>
</dbReference>
<reference evidence="2" key="1">
    <citation type="journal article" date="2023" name="Genome Biol. Evol.">
        <title>First Whole Genome Sequence and Flow Cytometry Genome Size Data for the Lichen-Forming Fungus Ramalina farinacea (Ascomycota).</title>
        <authorList>
            <person name="Llewellyn T."/>
            <person name="Mian S."/>
            <person name="Hill R."/>
            <person name="Leitch I.J."/>
            <person name="Gaya E."/>
        </authorList>
    </citation>
    <scope>NUCLEOTIDE SEQUENCE</scope>
    <source>
        <strain evidence="2">LIQ254RAFAR</strain>
    </source>
</reference>
<comment type="caution">
    <text evidence="2">The sequence shown here is derived from an EMBL/GenBank/DDBJ whole genome shotgun (WGS) entry which is preliminary data.</text>
</comment>
<evidence type="ECO:0000256" key="1">
    <source>
        <dbReference type="SAM" id="MobiDB-lite"/>
    </source>
</evidence>
<proteinExistence type="predicted"/>
<organism evidence="2 3">
    <name type="scientific">Ramalina farinacea</name>
    <dbReference type="NCBI Taxonomy" id="258253"/>
    <lineage>
        <taxon>Eukaryota</taxon>
        <taxon>Fungi</taxon>
        <taxon>Dikarya</taxon>
        <taxon>Ascomycota</taxon>
        <taxon>Pezizomycotina</taxon>
        <taxon>Lecanoromycetes</taxon>
        <taxon>OSLEUM clade</taxon>
        <taxon>Lecanoromycetidae</taxon>
        <taxon>Lecanorales</taxon>
        <taxon>Lecanorineae</taxon>
        <taxon>Ramalinaceae</taxon>
        <taxon>Ramalina</taxon>
    </lineage>
</organism>
<name>A0AA43QII8_9LECA</name>
<accession>A0AA43QII8</accession>
<evidence type="ECO:0000313" key="2">
    <source>
        <dbReference type="EMBL" id="MDI1485333.1"/>
    </source>
</evidence>
<keyword evidence="3" id="KW-1185">Reference proteome</keyword>
<dbReference type="EMBL" id="JAPUFD010000001">
    <property type="protein sequence ID" value="MDI1485333.1"/>
    <property type="molecule type" value="Genomic_DNA"/>
</dbReference>